<keyword evidence="3" id="KW-1185">Reference proteome</keyword>
<gene>
    <name evidence="2" type="ORF">PUN28_007430</name>
</gene>
<organism evidence="2 3">
    <name type="scientific">Cardiocondyla obscurior</name>
    <dbReference type="NCBI Taxonomy" id="286306"/>
    <lineage>
        <taxon>Eukaryota</taxon>
        <taxon>Metazoa</taxon>
        <taxon>Ecdysozoa</taxon>
        <taxon>Arthropoda</taxon>
        <taxon>Hexapoda</taxon>
        <taxon>Insecta</taxon>
        <taxon>Pterygota</taxon>
        <taxon>Neoptera</taxon>
        <taxon>Endopterygota</taxon>
        <taxon>Hymenoptera</taxon>
        <taxon>Apocrita</taxon>
        <taxon>Aculeata</taxon>
        <taxon>Formicoidea</taxon>
        <taxon>Formicidae</taxon>
        <taxon>Myrmicinae</taxon>
        <taxon>Cardiocondyla</taxon>
    </lineage>
</organism>
<dbReference type="EMBL" id="JADYXP020000006">
    <property type="protein sequence ID" value="KAL0122728.1"/>
    <property type="molecule type" value="Genomic_DNA"/>
</dbReference>
<dbReference type="Proteomes" id="UP001430953">
    <property type="component" value="Unassembled WGS sequence"/>
</dbReference>
<proteinExistence type="predicted"/>
<comment type="caution">
    <text evidence="2">The sequence shown here is derived from an EMBL/GenBank/DDBJ whole genome shotgun (WGS) entry which is preliminary data.</text>
</comment>
<reference evidence="2 3" key="1">
    <citation type="submission" date="2023-03" db="EMBL/GenBank/DDBJ databases">
        <title>High recombination rates correlate with genetic variation in Cardiocondyla obscurior ants.</title>
        <authorList>
            <person name="Errbii M."/>
        </authorList>
    </citation>
    <scope>NUCLEOTIDE SEQUENCE [LARGE SCALE GENOMIC DNA]</scope>
    <source>
        <strain evidence="2">Alpha-2009</strain>
        <tissue evidence="2">Whole body</tissue>
    </source>
</reference>
<protein>
    <submittedName>
        <fullName evidence="2">Uncharacterized protein</fullName>
    </submittedName>
</protein>
<evidence type="ECO:0000256" key="1">
    <source>
        <dbReference type="SAM" id="MobiDB-lite"/>
    </source>
</evidence>
<evidence type="ECO:0000313" key="2">
    <source>
        <dbReference type="EMBL" id="KAL0122728.1"/>
    </source>
</evidence>
<dbReference type="AlphaFoldDB" id="A0AAW2G3W5"/>
<name>A0AAW2G3W5_9HYME</name>
<accession>A0AAW2G3W5</accession>
<evidence type="ECO:0000313" key="3">
    <source>
        <dbReference type="Proteomes" id="UP001430953"/>
    </source>
</evidence>
<feature type="region of interest" description="Disordered" evidence="1">
    <location>
        <begin position="1"/>
        <end position="37"/>
    </location>
</feature>
<sequence length="234" mass="26711">MIPGQRLPQVREYSETVGGKKVRDGGARGRRRERGSPFDRACVSTKWNGNVGIDKRFENESPIMREKFLLHSKNQSLLSRIAVWRRCNKWRGGASARSGGEASCAKQGVETGALSLACMQLTTHGIMYSTSPSSLPSGWVSRQDGKGEVHLTLATVLRIQAPLPSIIPIASRRVFQNRRINLHRQTLDLMAKILMPKYRRWPRHRKTFVLFKWRRAEEVEEETRNTSERGCERL</sequence>